<dbReference type="KEGG" id="mel:Metbo_1066"/>
<dbReference type="HOGENOM" id="CLU_2802257_0_0_2"/>
<dbReference type="STRING" id="877455.Metbo_1066"/>
<protein>
    <recommendedName>
        <fullName evidence="3">DUF5679 domain-containing protein</fullName>
    </recommendedName>
</protein>
<proteinExistence type="predicted"/>
<evidence type="ECO:0000313" key="1">
    <source>
        <dbReference type="EMBL" id="ADZ09312.1"/>
    </source>
</evidence>
<accession>F0TCN5</accession>
<name>F0TCN5_METLA</name>
<keyword evidence="2" id="KW-1185">Reference proteome</keyword>
<dbReference type="Proteomes" id="UP000007490">
    <property type="component" value="Chromosome"/>
</dbReference>
<gene>
    <name evidence="1" type="ordered locus">Metbo_1066</name>
</gene>
<reference evidence="2" key="1">
    <citation type="submission" date="2011-02" db="EMBL/GenBank/DDBJ databases">
        <title>Complete sequence of Methanobacterium sp. AL-21.</title>
        <authorList>
            <consortium name="US DOE Joint Genome Institute"/>
            <person name="Lucas S."/>
            <person name="Copeland A."/>
            <person name="Lapidus A."/>
            <person name="Cheng J.-F."/>
            <person name="Goodwin L."/>
            <person name="Pitluck S."/>
            <person name="Chertkov O."/>
            <person name="Detter J.C."/>
            <person name="Han C."/>
            <person name="Tapia R."/>
            <person name="Land M."/>
            <person name="Hauser L."/>
            <person name="Kyrpides N."/>
            <person name="Ivanova N."/>
            <person name="Mikhailova N."/>
            <person name="Pagani I."/>
            <person name="Cadillo-Quiroz H."/>
            <person name="Imachi H."/>
            <person name="Zinder S."/>
            <person name="Liu W."/>
            <person name="Woyke T."/>
        </authorList>
    </citation>
    <scope>NUCLEOTIDE SEQUENCE [LARGE SCALE GENOMIC DNA]</scope>
    <source>
        <strain evidence="2">AL-21</strain>
    </source>
</reference>
<evidence type="ECO:0000313" key="2">
    <source>
        <dbReference type="Proteomes" id="UP000007490"/>
    </source>
</evidence>
<dbReference type="RefSeq" id="WP_013644663.1">
    <property type="nucleotide sequence ID" value="NC_015216.1"/>
</dbReference>
<sequence>MILPRYEYFLCNCEKGDIILTKNGFGKVRSNKRKGNDRKAVYTSIKGCNKCGSTIDSHGTDLKKTLL</sequence>
<evidence type="ECO:0008006" key="3">
    <source>
        <dbReference type="Google" id="ProtNLM"/>
    </source>
</evidence>
<dbReference type="GeneID" id="10277515"/>
<dbReference type="EMBL" id="CP002551">
    <property type="protein sequence ID" value="ADZ09312.1"/>
    <property type="molecule type" value="Genomic_DNA"/>
</dbReference>
<reference evidence="1 2" key="2">
    <citation type="journal article" date="2014" name="Int. J. Syst. Evol. Microbiol.">
        <title>Methanobacterium paludis sp. nov. and a novel strain of Methanobacterium lacus isolated from northern peatlands.</title>
        <authorList>
            <person name="Cadillo-Quiroz H."/>
            <person name="Brauer S.L."/>
            <person name="Goodson N."/>
            <person name="Yavitt J.B."/>
            <person name="Zinder S.H."/>
        </authorList>
    </citation>
    <scope>NUCLEOTIDE SEQUENCE [LARGE SCALE GENOMIC DNA]</scope>
    <source>
        <strain evidence="1 2">AL-21</strain>
    </source>
</reference>
<dbReference type="AlphaFoldDB" id="F0TCN5"/>
<organism evidence="1 2">
    <name type="scientific">Methanobacterium lacus (strain AL-21)</name>
    <dbReference type="NCBI Taxonomy" id="877455"/>
    <lineage>
        <taxon>Archaea</taxon>
        <taxon>Methanobacteriati</taxon>
        <taxon>Methanobacteriota</taxon>
        <taxon>Methanomada group</taxon>
        <taxon>Methanobacteria</taxon>
        <taxon>Methanobacteriales</taxon>
        <taxon>Methanobacteriaceae</taxon>
        <taxon>Methanobacterium</taxon>
    </lineage>
</organism>